<feature type="transmembrane region" description="Helical" evidence="6">
    <location>
        <begin position="74"/>
        <end position="96"/>
    </location>
</feature>
<evidence type="ECO:0000313" key="7">
    <source>
        <dbReference type="EMBL" id="OFV71849.1"/>
    </source>
</evidence>
<dbReference type="Pfam" id="PF02361">
    <property type="entry name" value="CbiQ"/>
    <property type="match status" value="1"/>
</dbReference>
<name>A0A1F2PKC5_9FIRM</name>
<dbReference type="EMBL" id="CP087994">
    <property type="protein sequence ID" value="UYO63521.1"/>
    <property type="molecule type" value="Genomic_DNA"/>
</dbReference>
<dbReference type="EMBL" id="LKEU01000014">
    <property type="protein sequence ID" value="OFV71849.1"/>
    <property type="molecule type" value="Genomic_DNA"/>
</dbReference>
<evidence type="ECO:0000256" key="3">
    <source>
        <dbReference type="ARBA" id="ARBA00022692"/>
    </source>
</evidence>
<dbReference type="RefSeq" id="WP_070369957.1">
    <property type="nucleotide sequence ID" value="NZ_CABIIK010000034.1"/>
</dbReference>
<accession>A0A1F2PKC5</accession>
<keyword evidence="3 6" id="KW-0812">Transmembrane</keyword>
<feature type="transmembrane region" description="Helical" evidence="6">
    <location>
        <begin position="246"/>
        <end position="267"/>
    </location>
</feature>
<comment type="subcellular location">
    <subcellularLocation>
        <location evidence="1">Membrane</location>
        <topology evidence="1">Multi-pass membrane protein</topology>
    </subcellularLocation>
</comment>
<dbReference type="Proteomes" id="UP001163550">
    <property type="component" value="Chromosome"/>
</dbReference>
<evidence type="ECO:0000256" key="5">
    <source>
        <dbReference type="ARBA" id="ARBA00023136"/>
    </source>
</evidence>
<reference evidence="9" key="3">
    <citation type="submission" date="2021-11" db="EMBL/GenBank/DDBJ databases">
        <title>Isoprene-degrading acetogen.</title>
        <authorList>
            <person name="Yang Y."/>
            <person name="Jin H."/>
            <person name="Yan J."/>
        </authorList>
    </citation>
    <scope>NUCLEOTIDE SEQUENCE</scope>
    <source>
        <strain evidence="9">Berkeley</strain>
    </source>
</reference>
<reference evidence="7 10" key="1">
    <citation type="submission" date="2015-09" db="EMBL/GenBank/DDBJ databases">
        <title>Genome sequence of Acetobacterium wieringae DSM 1911.</title>
        <authorList>
            <person name="Poehlein A."/>
            <person name="Bengelsdorf F.R."/>
            <person name="Schiel-Bengelsdorf B."/>
            <person name="Duerre P."/>
            <person name="Daniel R."/>
        </authorList>
    </citation>
    <scope>NUCLEOTIDE SEQUENCE [LARGE SCALE GENOMIC DNA]</scope>
    <source>
        <strain evidence="7 10">DSM 1911</strain>
    </source>
</reference>
<feature type="transmembrane region" description="Helical" evidence="6">
    <location>
        <begin position="108"/>
        <end position="129"/>
    </location>
</feature>
<dbReference type="InterPro" id="IPR051611">
    <property type="entry name" value="ECF_transporter_component"/>
</dbReference>
<sequence length="273" mass="30791">MLKDVTIGQYYPTGSVIHKLDPRTKILFTTAFVVMLFFLNNLWGYLATFVILATITLLSKIPVGYIIRGIKGLVLIIMLTVVLNLFMTPGTVVATLGPLTVTLEGLKVATYMALRLIFLVVGTSIMTLTTSPIDLTDGMEWCMRYIPFVRRYAHELAMMMSIALRFIPTLMEETERIMKAQKARGANFETGNIISRAKNLIPILIPLFISAFRRADELATAMEARCYRGGENRTRMKQLAFEFRDGASLVLMFVMIVGLYLTTWIQIPLLFPV</sequence>
<keyword evidence="4 6" id="KW-1133">Transmembrane helix</keyword>
<keyword evidence="12" id="KW-1185">Reference proteome</keyword>
<evidence type="ECO:0000256" key="2">
    <source>
        <dbReference type="ARBA" id="ARBA00022475"/>
    </source>
</evidence>
<dbReference type="PANTHER" id="PTHR34857:SF2">
    <property type="entry name" value="SLL0384 PROTEIN"/>
    <property type="match status" value="1"/>
</dbReference>
<feature type="transmembrane region" description="Helical" evidence="6">
    <location>
        <begin position="49"/>
        <end position="67"/>
    </location>
</feature>
<evidence type="ECO:0000313" key="10">
    <source>
        <dbReference type="Proteomes" id="UP000176244"/>
    </source>
</evidence>
<evidence type="ECO:0000313" key="8">
    <source>
        <dbReference type="EMBL" id="TYC85675.1"/>
    </source>
</evidence>
<organism evidence="7 10">
    <name type="scientific">Acetobacterium wieringae</name>
    <dbReference type="NCBI Taxonomy" id="52694"/>
    <lineage>
        <taxon>Bacteria</taxon>
        <taxon>Bacillati</taxon>
        <taxon>Bacillota</taxon>
        <taxon>Clostridia</taxon>
        <taxon>Eubacteriales</taxon>
        <taxon>Eubacteriaceae</taxon>
        <taxon>Acetobacterium</taxon>
    </lineage>
</organism>
<dbReference type="Proteomes" id="UP000322619">
    <property type="component" value="Unassembled WGS sequence"/>
</dbReference>
<evidence type="ECO:0000256" key="1">
    <source>
        <dbReference type="ARBA" id="ARBA00004141"/>
    </source>
</evidence>
<dbReference type="AlphaFoldDB" id="A0A1F2PKC5"/>
<evidence type="ECO:0000313" key="11">
    <source>
        <dbReference type="Proteomes" id="UP000322619"/>
    </source>
</evidence>
<dbReference type="GO" id="GO:0005886">
    <property type="term" value="C:plasma membrane"/>
    <property type="evidence" value="ECO:0007669"/>
    <property type="project" value="UniProtKB-ARBA"/>
</dbReference>
<dbReference type="PANTHER" id="PTHR34857">
    <property type="entry name" value="SLL0384 PROTEIN"/>
    <property type="match status" value="1"/>
</dbReference>
<reference evidence="8 11" key="2">
    <citation type="submission" date="2019-08" db="EMBL/GenBank/DDBJ databases">
        <title>Isolation and enrichment of carboxydotrophic bacteria from anaerobic sludge for the production of bio-based chemicals from syngas.</title>
        <authorList>
            <person name="Antares A.L."/>
            <person name="Moreira J."/>
            <person name="Diender M."/>
            <person name="Parshina S.N."/>
            <person name="Stams A.J.M."/>
            <person name="Alves M."/>
            <person name="Alves J.I."/>
            <person name="Sousa D.Z."/>
        </authorList>
    </citation>
    <scope>NUCLEOTIDE SEQUENCE [LARGE SCALE GENOMIC DNA]</scope>
    <source>
        <strain evidence="8 11">JM</strain>
    </source>
</reference>
<dbReference type="EMBL" id="VSLA01000013">
    <property type="protein sequence ID" value="TYC85675.1"/>
    <property type="molecule type" value="Genomic_DNA"/>
</dbReference>
<dbReference type="Proteomes" id="UP000176244">
    <property type="component" value="Unassembled WGS sequence"/>
</dbReference>
<evidence type="ECO:0000313" key="9">
    <source>
        <dbReference type="EMBL" id="UYO63521.1"/>
    </source>
</evidence>
<keyword evidence="2" id="KW-1003">Cell membrane</keyword>
<dbReference type="InterPro" id="IPR003339">
    <property type="entry name" value="ABC/ECF_trnsptr_transmembrane"/>
</dbReference>
<evidence type="ECO:0000256" key="4">
    <source>
        <dbReference type="ARBA" id="ARBA00022989"/>
    </source>
</evidence>
<protein>
    <submittedName>
        <fullName evidence="7">Energy-coupling factor transporter transmembrane protein EcfT</fullName>
    </submittedName>
</protein>
<evidence type="ECO:0000313" key="12">
    <source>
        <dbReference type="Proteomes" id="UP001163550"/>
    </source>
</evidence>
<dbReference type="STRING" id="52694.ACWI_05970"/>
<evidence type="ECO:0000256" key="6">
    <source>
        <dbReference type="SAM" id="Phobius"/>
    </source>
</evidence>
<keyword evidence="5 6" id="KW-0472">Membrane</keyword>
<proteinExistence type="predicted"/>
<gene>
    <name evidence="7" type="primary">ecfT_2</name>
    <name evidence="7" type="ORF">ACWI_05970</name>
    <name evidence="8" type="ORF">FXB42_07275</name>
    <name evidence="9" type="ORF">LNN31_03565</name>
</gene>
<dbReference type="OrthoDB" id="8075495at2"/>
<dbReference type="CDD" id="cd16914">
    <property type="entry name" value="EcfT"/>
    <property type="match status" value="1"/>
</dbReference>